<protein>
    <submittedName>
        <fullName evidence="3">Uncharacterized protein</fullName>
    </submittedName>
</protein>
<keyword evidence="2" id="KW-0493">Microtubule</keyword>
<dbReference type="GO" id="GO:0008017">
    <property type="term" value="F:microtubule binding"/>
    <property type="evidence" value="ECO:0007669"/>
    <property type="project" value="InterPro"/>
</dbReference>
<gene>
    <name evidence="3" type="ORF">IFM89_024860</name>
</gene>
<dbReference type="PANTHER" id="PTHR19321:SF0">
    <property type="entry name" value="65-KDA MICROTUBULE-ASSOCIATED PROTEIN 6"/>
    <property type="match status" value="1"/>
</dbReference>
<dbReference type="GO" id="GO:0005737">
    <property type="term" value="C:cytoplasm"/>
    <property type="evidence" value="ECO:0007669"/>
    <property type="project" value="TreeGrafter"/>
</dbReference>
<dbReference type="GO" id="GO:0005819">
    <property type="term" value="C:spindle"/>
    <property type="evidence" value="ECO:0007669"/>
    <property type="project" value="TreeGrafter"/>
</dbReference>
<keyword evidence="4" id="KW-1185">Reference proteome</keyword>
<dbReference type="OrthoDB" id="642895at2759"/>
<reference evidence="3 4" key="1">
    <citation type="submission" date="2020-10" db="EMBL/GenBank/DDBJ databases">
        <title>The Coptis chinensis genome and diversification of protoberbering-type alkaloids.</title>
        <authorList>
            <person name="Wang B."/>
            <person name="Shu S."/>
            <person name="Song C."/>
            <person name="Liu Y."/>
        </authorList>
    </citation>
    <scope>NUCLEOTIDE SEQUENCE [LARGE SCALE GENOMIC DNA]</scope>
    <source>
        <strain evidence="3">HL-2020</strain>
        <tissue evidence="3">Leaf</tissue>
    </source>
</reference>
<evidence type="ECO:0000313" key="4">
    <source>
        <dbReference type="Proteomes" id="UP000631114"/>
    </source>
</evidence>
<dbReference type="PANTHER" id="PTHR19321">
    <property type="entry name" value="PROTEIN REGULATOR OF CYTOKINESIS 1 PRC1-RELATED"/>
    <property type="match status" value="1"/>
</dbReference>
<evidence type="ECO:0000256" key="1">
    <source>
        <dbReference type="ARBA" id="ARBA00006187"/>
    </source>
</evidence>
<dbReference type="Proteomes" id="UP000631114">
    <property type="component" value="Unassembled WGS sequence"/>
</dbReference>
<comment type="similarity">
    <text evidence="1">Belongs to the MAP65/ASE1 family.</text>
</comment>
<dbReference type="GO" id="GO:0005874">
    <property type="term" value="C:microtubule"/>
    <property type="evidence" value="ECO:0007669"/>
    <property type="project" value="UniProtKB-KW"/>
</dbReference>
<comment type="caution">
    <text evidence="3">The sequence shown here is derived from an EMBL/GenBank/DDBJ whole genome shotgun (WGS) entry which is preliminary data.</text>
</comment>
<sequence length="100" mass="11445">MRQFADVRTQIEKIRGEISGYNNDMSCSNSKEENDLSLRKLNEYQTHLHSLQKEKSDHLNKVLEYVNEVHCLCGVLGLDFGKTVSEVHPSLQQAAPEQSR</sequence>
<dbReference type="GO" id="GO:0000226">
    <property type="term" value="P:microtubule cytoskeleton organization"/>
    <property type="evidence" value="ECO:0007669"/>
    <property type="project" value="InterPro"/>
</dbReference>
<evidence type="ECO:0000256" key="2">
    <source>
        <dbReference type="ARBA" id="ARBA00022701"/>
    </source>
</evidence>
<organism evidence="3 4">
    <name type="scientific">Coptis chinensis</name>
    <dbReference type="NCBI Taxonomy" id="261450"/>
    <lineage>
        <taxon>Eukaryota</taxon>
        <taxon>Viridiplantae</taxon>
        <taxon>Streptophyta</taxon>
        <taxon>Embryophyta</taxon>
        <taxon>Tracheophyta</taxon>
        <taxon>Spermatophyta</taxon>
        <taxon>Magnoliopsida</taxon>
        <taxon>Ranunculales</taxon>
        <taxon>Ranunculaceae</taxon>
        <taxon>Coptidoideae</taxon>
        <taxon>Coptis</taxon>
    </lineage>
</organism>
<dbReference type="EMBL" id="JADFTS010000006">
    <property type="protein sequence ID" value="KAF9602093.1"/>
    <property type="molecule type" value="Genomic_DNA"/>
</dbReference>
<evidence type="ECO:0000313" key="3">
    <source>
        <dbReference type="EMBL" id="KAF9602093.1"/>
    </source>
</evidence>
<proteinExistence type="inferred from homology"/>
<dbReference type="InterPro" id="IPR007145">
    <property type="entry name" value="MAP65_Ase1_PRC1"/>
</dbReference>
<accession>A0A835LNF6</accession>
<name>A0A835LNF6_9MAGN</name>
<dbReference type="AlphaFoldDB" id="A0A835LNF6"/>